<keyword evidence="3" id="KW-1185">Reference proteome</keyword>
<name>A0A498KNC5_MALDO</name>
<sequence length="60" mass="6804">MKRSYRQQRCNKTSKDGMTDSTQASLSYTSINFTVIYVPIGRFLLCGAMFSRLCKNNASL</sequence>
<organism evidence="2 3">
    <name type="scientific">Malus domestica</name>
    <name type="common">Apple</name>
    <name type="synonym">Pyrus malus</name>
    <dbReference type="NCBI Taxonomy" id="3750"/>
    <lineage>
        <taxon>Eukaryota</taxon>
        <taxon>Viridiplantae</taxon>
        <taxon>Streptophyta</taxon>
        <taxon>Embryophyta</taxon>
        <taxon>Tracheophyta</taxon>
        <taxon>Spermatophyta</taxon>
        <taxon>Magnoliopsida</taxon>
        <taxon>eudicotyledons</taxon>
        <taxon>Gunneridae</taxon>
        <taxon>Pentapetalae</taxon>
        <taxon>rosids</taxon>
        <taxon>fabids</taxon>
        <taxon>Rosales</taxon>
        <taxon>Rosaceae</taxon>
        <taxon>Amygdaloideae</taxon>
        <taxon>Maleae</taxon>
        <taxon>Malus</taxon>
    </lineage>
</organism>
<protein>
    <submittedName>
        <fullName evidence="2">Uncharacterized protein</fullName>
    </submittedName>
</protein>
<dbReference type="AlphaFoldDB" id="A0A498KNC5"/>
<evidence type="ECO:0000256" key="1">
    <source>
        <dbReference type="SAM" id="MobiDB-lite"/>
    </source>
</evidence>
<evidence type="ECO:0000313" key="2">
    <source>
        <dbReference type="EMBL" id="RXI09629.1"/>
    </source>
</evidence>
<comment type="caution">
    <text evidence="2">The sequence shown here is derived from an EMBL/GenBank/DDBJ whole genome shotgun (WGS) entry which is preliminary data.</text>
</comment>
<evidence type="ECO:0000313" key="3">
    <source>
        <dbReference type="Proteomes" id="UP000290289"/>
    </source>
</evidence>
<feature type="region of interest" description="Disordered" evidence="1">
    <location>
        <begin position="1"/>
        <end position="22"/>
    </location>
</feature>
<dbReference type="Proteomes" id="UP000290289">
    <property type="component" value="Unassembled WGS sequence"/>
</dbReference>
<accession>A0A498KNC5</accession>
<proteinExistence type="predicted"/>
<reference evidence="2 3" key="1">
    <citation type="submission" date="2018-10" db="EMBL/GenBank/DDBJ databases">
        <title>A high-quality apple genome assembly.</title>
        <authorList>
            <person name="Hu J."/>
        </authorList>
    </citation>
    <scope>NUCLEOTIDE SEQUENCE [LARGE SCALE GENOMIC DNA]</scope>
    <source>
        <strain evidence="3">cv. HFTH1</strain>
        <tissue evidence="2">Young leaf</tissue>
    </source>
</reference>
<dbReference type="EMBL" id="RDQH01000275">
    <property type="protein sequence ID" value="RXI09629.1"/>
    <property type="molecule type" value="Genomic_DNA"/>
</dbReference>
<gene>
    <name evidence="2" type="ORF">DVH24_021323</name>
</gene>